<protein>
    <submittedName>
        <fullName evidence="3">Bifunctional xylanase/deacetylase</fullName>
    </submittedName>
</protein>
<dbReference type="EMBL" id="CACRSL010000003">
    <property type="protein sequence ID" value="VYT00674.1"/>
    <property type="molecule type" value="Genomic_DNA"/>
</dbReference>
<dbReference type="Gene3D" id="3.20.20.370">
    <property type="entry name" value="Glycoside hydrolase/deacetylase"/>
    <property type="match status" value="1"/>
</dbReference>
<feature type="chain" id="PRO_5038491998" evidence="1">
    <location>
        <begin position="33"/>
        <end position="266"/>
    </location>
</feature>
<name>A0A6N2T4E1_9FIRM</name>
<reference evidence="3" key="1">
    <citation type="submission" date="2019-11" db="EMBL/GenBank/DDBJ databases">
        <authorList>
            <person name="Feng L."/>
        </authorList>
    </citation>
    <scope>NUCLEOTIDE SEQUENCE</scope>
    <source>
        <strain evidence="3">AundefinedLFYP135</strain>
    </source>
</reference>
<dbReference type="PANTHER" id="PTHR10587:SF125">
    <property type="entry name" value="POLYSACCHARIDE DEACETYLASE YHEN-RELATED"/>
    <property type="match status" value="1"/>
</dbReference>
<dbReference type="InterPro" id="IPR050248">
    <property type="entry name" value="Polysacc_deacetylase_ArnD"/>
</dbReference>
<evidence type="ECO:0000256" key="1">
    <source>
        <dbReference type="SAM" id="SignalP"/>
    </source>
</evidence>
<evidence type="ECO:0000259" key="2">
    <source>
        <dbReference type="PROSITE" id="PS51677"/>
    </source>
</evidence>
<keyword evidence="3" id="KW-0326">Glycosidase</keyword>
<dbReference type="PANTHER" id="PTHR10587">
    <property type="entry name" value="GLYCOSYL TRANSFERASE-RELATED"/>
    <property type="match status" value="1"/>
</dbReference>
<feature type="domain" description="NodB homology" evidence="2">
    <location>
        <begin position="58"/>
        <end position="250"/>
    </location>
</feature>
<dbReference type="CDD" id="cd10944">
    <property type="entry name" value="CE4_SmPgdA_like"/>
    <property type="match status" value="1"/>
</dbReference>
<evidence type="ECO:0000313" key="3">
    <source>
        <dbReference type="EMBL" id="VYT00674.1"/>
    </source>
</evidence>
<keyword evidence="3" id="KW-0624">Polysaccharide degradation</keyword>
<dbReference type="InterPro" id="IPR002509">
    <property type="entry name" value="NODB_dom"/>
</dbReference>
<keyword evidence="3" id="KW-0119">Carbohydrate metabolism</keyword>
<keyword evidence="3" id="KW-0858">Xylan degradation</keyword>
<sequence length="266" mass="29932">MKVITKKVWIRYAAALALAAALWGSLAWQRQAVLTEARESHPNLYVEPSNSVNTMAEKTVYLTYDDGPSKNTPRILDVLKKHGVKATFFVIGKEDEESLALYRRIVEEGHTIAVHTYSHKYHEIYRSVDAYLEDFEKVENLIYNTTGVHPKIFRFPGGSVNSLVPSKQVHKDIIREITRRGYVFYDWNVVSGDDTATVYPAQTLADNVLKAAGRVKSPVVLFHDAPLCRTTPDATDIVIQRLLEQGYAFAALSEDTQPIQFTSTGN</sequence>
<proteinExistence type="predicted"/>
<dbReference type="AlphaFoldDB" id="A0A6N2T4E1"/>
<gene>
    <name evidence="3" type="ORF">AULFYP135_01264</name>
</gene>
<accession>A0A6N2T4E1</accession>
<dbReference type="GO" id="GO:0045493">
    <property type="term" value="P:xylan catabolic process"/>
    <property type="evidence" value="ECO:0007669"/>
    <property type="project" value="UniProtKB-KW"/>
</dbReference>
<organism evidence="3">
    <name type="scientific">uncultured Anaerotruncus sp</name>
    <dbReference type="NCBI Taxonomy" id="905011"/>
    <lineage>
        <taxon>Bacteria</taxon>
        <taxon>Bacillati</taxon>
        <taxon>Bacillota</taxon>
        <taxon>Clostridia</taxon>
        <taxon>Eubacteriales</taxon>
        <taxon>Oscillospiraceae</taxon>
        <taxon>Anaerotruncus</taxon>
        <taxon>environmental samples</taxon>
    </lineage>
</organism>
<keyword evidence="1" id="KW-0732">Signal</keyword>
<dbReference type="GO" id="GO:0016810">
    <property type="term" value="F:hydrolase activity, acting on carbon-nitrogen (but not peptide) bonds"/>
    <property type="evidence" value="ECO:0007669"/>
    <property type="project" value="InterPro"/>
</dbReference>
<dbReference type="SUPFAM" id="SSF88713">
    <property type="entry name" value="Glycoside hydrolase/deacetylase"/>
    <property type="match status" value="1"/>
</dbReference>
<keyword evidence="3" id="KW-0378">Hydrolase</keyword>
<feature type="signal peptide" evidence="1">
    <location>
        <begin position="1"/>
        <end position="32"/>
    </location>
</feature>
<dbReference type="InterPro" id="IPR011330">
    <property type="entry name" value="Glyco_hydro/deAcase_b/a-brl"/>
</dbReference>
<dbReference type="PROSITE" id="PS51677">
    <property type="entry name" value="NODB"/>
    <property type="match status" value="1"/>
</dbReference>
<dbReference type="Pfam" id="PF01522">
    <property type="entry name" value="Polysacc_deac_1"/>
    <property type="match status" value="1"/>
</dbReference>
<dbReference type="GO" id="GO:0016798">
    <property type="term" value="F:hydrolase activity, acting on glycosyl bonds"/>
    <property type="evidence" value="ECO:0007669"/>
    <property type="project" value="UniProtKB-KW"/>
</dbReference>